<sequence>MNFDPDHPKWNFCCCHVRTGLMILAGSEIVLSLLISLCIIIYVATADPKKYDSIPWFVMILIPVFITYCISSACLFFGVYKYKRRFMYPTVVTRVVLALVAHITSGSIIVRSAGGNNDVNSESLEDQNLTKNDIGPNLTELVLLLIIFLFLLLLFIFDTVRSTLLCVRYIEAYKRLRKKRSMNIQTKRKLLLFSHRSSTVSIKEALMIAICVKRRVVEFIPSLFTTCPDEEYSGSSIIPAYVKTF</sequence>
<evidence type="ECO:0000313" key="8">
    <source>
        <dbReference type="Proteomes" id="UP000024404"/>
    </source>
</evidence>
<dbReference type="OMA" id="GMIDPDF"/>
<keyword evidence="4 5" id="KW-0472">Membrane</keyword>
<feature type="transmembrane region" description="Helical" evidence="5">
    <location>
        <begin position="91"/>
        <end position="110"/>
    </location>
</feature>
<dbReference type="Proteomes" id="UP000024404">
    <property type="component" value="Unassembled WGS sequence"/>
</dbReference>
<dbReference type="Pfam" id="PF22954">
    <property type="entry name" value="DUF7027"/>
    <property type="match status" value="1"/>
</dbReference>
<reference evidence="8" key="1">
    <citation type="submission" date="2013-10" db="EMBL/GenBank/DDBJ databases">
        <title>Genome sequencing of Onchocerca volvulus.</title>
        <authorList>
            <person name="Cotton J."/>
            <person name="Tsai J."/>
            <person name="Stanley E."/>
            <person name="Tracey A."/>
            <person name="Holroyd N."/>
            <person name="Lustigman S."/>
            <person name="Berriman M."/>
        </authorList>
    </citation>
    <scope>NUCLEOTIDE SEQUENCE</scope>
</reference>
<evidence type="ECO:0000313" key="7">
    <source>
        <dbReference type="EnsemblMetazoa" id="OVOC11304.1"/>
    </source>
</evidence>
<dbReference type="AlphaFoldDB" id="A0A8R1TKB3"/>
<feature type="transmembrane region" description="Helical" evidence="5">
    <location>
        <begin position="56"/>
        <end position="79"/>
    </location>
</feature>
<evidence type="ECO:0000256" key="2">
    <source>
        <dbReference type="ARBA" id="ARBA00022692"/>
    </source>
</evidence>
<dbReference type="GO" id="GO:0012505">
    <property type="term" value="C:endomembrane system"/>
    <property type="evidence" value="ECO:0007669"/>
    <property type="project" value="UniProtKB-SubCell"/>
</dbReference>
<dbReference type="InterPro" id="IPR054291">
    <property type="entry name" value="DUF7027"/>
</dbReference>
<dbReference type="EnsemblMetazoa" id="OVOC11304.1">
    <property type="protein sequence ID" value="OVOC11304.1"/>
    <property type="gene ID" value="WBGene00248113"/>
</dbReference>
<accession>A0A8R1TKB3</accession>
<keyword evidence="3 5" id="KW-1133">Transmembrane helix</keyword>
<reference evidence="7" key="2">
    <citation type="submission" date="2022-06" db="UniProtKB">
        <authorList>
            <consortium name="EnsemblMetazoa"/>
        </authorList>
    </citation>
    <scope>IDENTIFICATION</scope>
</reference>
<evidence type="ECO:0000259" key="6">
    <source>
        <dbReference type="Pfam" id="PF22954"/>
    </source>
</evidence>
<protein>
    <recommendedName>
        <fullName evidence="6">DUF7027 domain-containing protein</fullName>
    </recommendedName>
</protein>
<feature type="transmembrane region" description="Helical" evidence="5">
    <location>
        <begin position="21"/>
        <end position="44"/>
    </location>
</feature>
<name>A0A8R1TKB3_ONCVO</name>
<dbReference type="GO" id="GO:0005765">
    <property type="term" value="C:lysosomal membrane"/>
    <property type="evidence" value="ECO:0007669"/>
    <property type="project" value="TreeGrafter"/>
</dbReference>
<keyword evidence="8" id="KW-1185">Reference proteome</keyword>
<dbReference type="InterPro" id="IPR051115">
    <property type="entry name" value="LAPTM_transporter"/>
</dbReference>
<dbReference type="PANTHER" id="PTHR12479">
    <property type="entry name" value="LYSOSOMAL-ASSOCIATED TRANSMEMBRANE PROTEIN"/>
    <property type="match status" value="1"/>
</dbReference>
<keyword evidence="2 5" id="KW-0812">Transmembrane</keyword>
<organism evidence="7 8">
    <name type="scientific">Onchocerca volvulus</name>
    <dbReference type="NCBI Taxonomy" id="6282"/>
    <lineage>
        <taxon>Eukaryota</taxon>
        <taxon>Metazoa</taxon>
        <taxon>Ecdysozoa</taxon>
        <taxon>Nematoda</taxon>
        <taxon>Chromadorea</taxon>
        <taxon>Rhabditida</taxon>
        <taxon>Spirurina</taxon>
        <taxon>Spiruromorpha</taxon>
        <taxon>Filarioidea</taxon>
        <taxon>Onchocercidae</taxon>
        <taxon>Onchocerca</taxon>
    </lineage>
</organism>
<evidence type="ECO:0000256" key="5">
    <source>
        <dbReference type="SAM" id="Phobius"/>
    </source>
</evidence>
<comment type="subcellular location">
    <subcellularLocation>
        <location evidence="1">Endomembrane system</location>
        <topology evidence="1">Multi-pass membrane protein</topology>
    </subcellularLocation>
</comment>
<evidence type="ECO:0000256" key="3">
    <source>
        <dbReference type="ARBA" id="ARBA00022989"/>
    </source>
</evidence>
<feature type="domain" description="DUF7027" evidence="6">
    <location>
        <begin position="19"/>
        <end position="116"/>
    </location>
</feature>
<dbReference type="PANTHER" id="PTHR12479:SF2">
    <property type="entry name" value="LYSOSOMAL-ASSOCIATED TRANSMEMBRANE PROTEIN 5"/>
    <property type="match status" value="1"/>
</dbReference>
<dbReference type="EMBL" id="CMVM020000351">
    <property type="status" value="NOT_ANNOTATED_CDS"/>
    <property type="molecule type" value="Genomic_DNA"/>
</dbReference>
<feature type="transmembrane region" description="Helical" evidence="5">
    <location>
        <begin position="141"/>
        <end position="170"/>
    </location>
</feature>
<evidence type="ECO:0000256" key="4">
    <source>
        <dbReference type="ARBA" id="ARBA00023136"/>
    </source>
</evidence>
<proteinExistence type="predicted"/>
<evidence type="ECO:0000256" key="1">
    <source>
        <dbReference type="ARBA" id="ARBA00004127"/>
    </source>
</evidence>